<dbReference type="Pfam" id="PF13445">
    <property type="entry name" value="zf-RING_UBOX"/>
    <property type="match status" value="1"/>
</dbReference>
<protein>
    <submittedName>
        <fullName evidence="7">DgyrCDS2297</fullName>
    </submittedName>
</protein>
<dbReference type="OrthoDB" id="8062037at2759"/>
<dbReference type="GO" id="GO:0008270">
    <property type="term" value="F:zinc ion binding"/>
    <property type="evidence" value="ECO:0007669"/>
    <property type="project" value="UniProtKB-KW"/>
</dbReference>
<dbReference type="GO" id="GO:0006511">
    <property type="term" value="P:ubiquitin-dependent protein catabolic process"/>
    <property type="evidence" value="ECO:0007669"/>
    <property type="project" value="TreeGrafter"/>
</dbReference>
<evidence type="ECO:0000256" key="3">
    <source>
        <dbReference type="ARBA" id="ARBA00022833"/>
    </source>
</evidence>
<keyword evidence="5" id="KW-0472">Membrane</keyword>
<dbReference type="SUPFAM" id="SSF57850">
    <property type="entry name" value="RING/U-box"/>
    <property type="match status" value="3"/>
</dbReference>
<gene>
    <name evidence="7" type="ORF">DGYR_LOCUS2149</name>
</gene>
<evidence type="ECO:0000256" key="4">
    <source>
        <dbReference type="PROSITE-ProRule" id="PRU00175"/>
    </source>
</evidence>
<keyword evidence="5" id="KW-0812">Transmembrane</keyword>
<evidence type="ECO:0000256" key="1">
    <source>
        <dbReference type="ARBA" id="ARBA00022723"/>
    </source>
</evidence>
<accession>A0A7I8VBN9</accession>
<dbReference type="PANTHER" id="PTHR22765:SF416">
    <property type="entry name" value="E3 UBIQUITIN-PROTEIN LIGASE GODZILLA"/>
    <property type="match status" value="1"/>
</dbReference>
<feature type="domain" description="RING-type" evidence="6">
    <location>
        <begin position="112"/>
        <end position="163"/>
    </location>
</feature>
<dbReference type="InterPro" id="IPR001841">
    <property type="entry name" value="Znf_RING"/>
</dbReference>
<keyword evidence="3" id="KW-0862">Zinc</keyword>
<keyword evidence="5" id="KW-1133">Transmembrane helix</keyword>
<keyword evidence="1" id="KW-0479">Metal-binding</keyword>
<dbReference type="InterPro" id="IPR013083">
    <property type="entry name" value="Znf_RING/FYVE/PHD"/>
</dbReference>
<sequence length="417" mass="46811">MAGEKTPNPHSSELPYGVVVAGFVCASLMYCLCFCCCAFNSWKRCRTRRNNGNPNVFTVTMQNSLNTGQVAIIQSQNSLKRKIIDGFLKNFTGDGKKKQEKQIRVPLEVATCPICCEDYKDGNLEILIALLSSCGHFYHFDCIWSWLVERSIGSGECSCPLCRTNVEFNVADKKVGLRVFKLEDVIRSRDECKGKYSSIKRSRQASGKANYAFEAETEEKNRTLTGPGCTDSSSITPQRLKRDARDIEWVKDYQNSVNTTASKICSEKTCHICKRNFSGDPSNVIVGYIIECGHFYHYDCILNEKNGKCPRCVDFDGDENVPGFQDYEILTAILADILEERQRTVLSACSVCNKEFDREIEEVLLGLIEGCGHYYHIECLKTLRQCPQCVIASGEESAVNLEDGDYSIILLSDICSI</sequence>
<proteinExistence type="predicted"/>
<keyword evidence="8" id="KW-1185">Reference proteome</keyword>
<dbReference type="GO" id="GO:0061630">
    <property type="term" value="F:ubiquitin protein ligase activity"/>
    <property type="evidence" value="ECO:0007669"/>
    <property type="project" value="TreeGrafter"/>
</dbReference>
<feature type="domain" description="RING-type" evidence="6">
    <location>
        <begin position="349"/>
        <end position="389"/>
    </location>
</feature>
<feature type="domain" description="RING-type" evidence="6">
    <location>
        <begin position="270"/>
        <end position="312"/>
    </location>
</feature>
<dbReference type="InterPro" id="IPR027370">
    <property type="entry name" value="Znf-RING_euk"/>
</dbReference>
<evidence type="ECO:0000256" key="2">
    <source>
        <dbReference type="ARBA" id="ARBA00022771"/>
    </source>
</evidence>
<comment type="caution">
    <text evidence="7">The sequence shown here is derived from an EMBL/GenBank/DDBJ whole genome shotgun (WGS) entry which is preliminary data.</text>
</comment>
<reference evidence="7 8" key="1">
    <citation type="submission" date="2020-08" db="EMBL/GenBank/DDBJ databases">
        <authorList>
            <person name="Hejnol A."/>
        </authorList>
    </citation>
    <scope>NUCLEOTIDE SEQUENCE [LARGE SCALE GENOMIC DNA]</scope>
</reference>
<dbReference type="PANTHER" id="PTHR22765">
    <property type="entry name" value="RING FINGER AND PROTEASE ASSOCIATED DOMAIN-CONTAINING"/>
    <property type="match status" value="1"/>
</dbReference>
<feature type="transmembrane region" description="Helical" evidence="5">
    <location>
        <begin position="16"/>
        <end position="39"/>
    </location>
</feature>
<dbReference type="PROSITE" id="PS50089">
    <property type="entry name" value="ZF_RING_2"/>
    <property type="match status" value="3"/>
</dbReference>
<dbReference type="Proteomes" id="UP000549394">
    <property type="component" value="Unassembled WGS sequence"/>
</dbReference>
<dbReference type="AlphaFoldDB" id="A0A7I8VBN9"/>
<dbReference type="InterPro" id="IPR051826">
    <property type="entry name" value="E3_ubiquitin-ligase_domain"/>
</dbReference>
<evidence type="ECO:0000313" key="7">
    <source>
        <dbReference type="EMBL" id="CAD5113107.1"/>
    </source>
</evidence>
<name>A0A7I8VBN9_9ANNE</name>
<dbReference type="GO" id="GO:0005737">
    <property type="term" value="C:cytoplasm"/>
    <property type="evidence" value="ECO:0007669"/>
    <property type="project" value="TreeGrafter"/>
</dbReference>
<dbReference type="SMART" id="SM00184">
    <property type="entry name" value="RING"/>
    <property type="match status" value="3"/>
</dbReference>
<evidence type="ECO:0000313" key="8">
    <source>
        <dbReference type="Proteomes" id="UP000549394"/>
    </source>
</evidence>
<dbReference type="EMBL" id="CAJFCJ010000003">
    <property type="protein sequence ID" value="CAD5113107.1"/>
    <property type="molecule type" value="Genomic_DNA"/>
</dbReference>
<evidence type="ECO:0000256" key="5">
    <source>
        <dbReference type="SAM" id="Phobius"/>
    </source>
</evidence>
<dbReference type="Gene3D" id="3.30.40.10">
    <property type="entry name" value="Zinc/RING finger domain, C3HC4 (zinc finger)"/>
    <property type="match status" value="2"/>
</dbReference>
<evidence type="ECO:0000259" key="6">
    <source>
        <dbReference type="PROSITE" id="PS50089"/>
    </source>
</evidence>
<dbReference type="Pfam" id="PF13639">
    <property type="entry name" value="zf-RING_2"/>
    <property type="match status" value="1"/>
</dbReference>
<keyword evidence="2 4" id="KW-0863">Zinc-finger</keyword>
<organism evidence="7 8">
    <name type="scientific">Dimorphilus gyrociliatus</name>
    <dbReference type="NCBI Taxonomy" id="2664684"/>
    <lineage>
        <taxon>Eukaryota</taxon>
        <taxon>Metazoa</taxon>
        <taxon>Spiralia</taxon>
        <taxon>Lophotrochozoa</taxon>
        <taxon>Annelida</taxon>
        <taxon>Polychaeta</taxon>
        <taxon>Polychaeta incertae sedis</taxon>
        <taxon>Dinophilidae</taxon>
        <taxon>Dimorphilus</taxon>
    </lineage>
</organism>